<comment type="caution">
    <text evidence="1">The sequence shown here is derived from an EMBL/GenBank/DDBJ whole genome shotgun (WGS) entry which is preliminary data.</text>
</comment>
<organism evidence="1 2">
    <name type="scientific">Pristionchus mayeri</name>
    <dbReference type="NCBI Taxonomy" id="1317129"/>
    <lineage>
        <taxon>Eukaryota</taxon>
        <taxon>Metazoa</taxon>
        <taxon>Ecdysozoa</taxon>
        <taxon>Nematoda</taxon>
        <taxon>Chromadorea</taxon>
        <taxon>Rhabditida</taxon>
        <taxon>Rhabditina</taxon>
        <taxon>Diplogasteromorpha</taxon>
        <taxon>Diplogasteroidea</taxon>
        <taxon>Neodiplogasteridae</taxon>
        <taxon>Pristionchus</taxon>
    </lineage>
</organism>
<gene>
    <name evidence="1" type="ORF">PMAYCL1PPCAC_20580</name>
</gene>
<keyword evidence="2" id="KW-1185">Reference proteome</keyword>
<evidence type="ECO:0000313" key="2">
    <source>
        <dbReference type="Proteomes" id="UP001328107"/>
    </source>
</evidence>
<dbReference type="EMBL" id="BTRK01000004">
    <property type="protein sequence ID" value="GMR50385.1"/>
    <property type="molecule type" value="Genomic_DNA"/>
</dbReference>
<protein>
    <submittedName>
        <fullName evidence="1">Uncharacterized protein</fullName>
    </submittedName>
</protein>
<dbReference type="AlphaFoldDB" id="A0AAN5I3Q7"/>
<sequence>QRFGQRHYQMCGNMAVLRSQYTVGVKIGRIKVTTFRAHESLGVVGRDRRVSRHLASVTEPRYVQQTYHGGAKCNGEVIREERSRRLRSSAIVASSLATCTSRRWWRKTRASTGCSYSRLISATTTGCWEWSSRAIS</sequence>
<feature type="non-terminal residue" evidence="1">
    <location>
        <position position="1"/>
    </location>
</feature>
<proteinExistence type="predicted"/>
<accession>A0AAN5I3Q7</accession>
<reference evidence="2" key="1">
    <citation type="submission" date="2022-10" db="EMBL/GenBank/DDBJ databases">
        <title>Genome assembly of Pristionchus species.</title>
        <authorList>
            <person name="Yoshida K."/>
            <person name="Sommer R.J."/>
        </authorList>
    </citation>
    <scope>NUCLEOTIDE SEQUENCE [LARGE SCALE GENOMIC DNA]</scope>
    <source>
        <strain evidence="2">RS5460</strain>
    </source>
</reference>
<evidence type="ECO:0000313" key="1">
    <source>
        <dbReference type="EMBL" id="GMR50385.1"/>
    </source>
</evidence>
<name>A0AAN5I3Q7_9BILA</name>
<dbReference type="Proteomes" id="UP001328107">
    <property type="component" value="Unassembled WGS sequence"/>
</dbReference>